<dbReference type="InterPro" id="IPR016166">
    <property type="entry name" value="FAD-bd_PCMH"/>
</dbReference>
<dbReference type="Gene3D" id="3.30.43.10">
    <property type="entry name" value="Uridine Diphospho-n-acetylenolpyruvylglucosamine Reductase, domain 2"/>
    <property type="match status" value="1"/>
</dbReference>
<evidence type="ECO:0000256" key="4">
    <source>
        <dbReference type="ARBA" id="ARBA00022827"/>
    </source>
</evidence>
<dbReference type="PROSITE" id="PS51387">
    <property type="entry name" value="FAD_PCMH"/>
    <property type="match status" value="1"/>
</dbReference>
<dbReference type="GO" id="GO:0071949">
    <property type="term" value="F:FAD binding"/>
    <property type="evidence" value="ECO:0007669"/>
    <property type="project" value="InterPro"/>
</dbReference>
<dbReference type="InterPro" id="IPR016167">
    <property type="entry name" value="FAD-bd_PCMH_sub1"/>
</dbReference>
<dbReference type="OrthoDB" id="415825at2759"/>
<dbReference type="Pfam" id="PF01565">
    <property type="entry name" value="FAD_binding_4"/>
    <property type="match status" value="1"/>
</dbReference>
<comment type="similarity">
    <text evidence="2">Belongs to the oxygen-dependent FAD-linked oxidoreductase family.</text>
</comment>
<dbReference type="GeneID" id="28964550"/>
<evidence type="ECO:0000256" key="1">
    <source>
        <dbReference type="ARBA" id="ARBA00001974"/>
    </source>
</evidence>
<keyword evidence="5" id="KW-0560">Oxidoreductase</keyword>
<evidence type="ECO:0000259" key="6">
    <source>
        <dbReference type="PROSITE" id="PS51387"/>
    </source>
</evidence>
<dbReference type="Gene3D" id="3.30.465.10">
    <property type="match status" value="1"/>
</dbReference>
<dbReference type="SUPFAM" id="SSF56176">
    <property type="entry name" value="FAD-binding/transporter-associated domain-like"/>
    <property type="match status" value="1"/>
</dbReference>
<dbReference type="KEGG" id="kdj:28964550"/>
<evidence type="ECO:0000256" key="3">
    <source>
        <dbReference type="ARBA" id="ARBA00022630"/>
    </source>
</evidence>
<evidence type="ECO:0000256" key="5">
    <source>
        <dbReference type="ARBA" id="ARBA00023002"/>
    </source>
</evidence>
<accession>A0A1A6AG42</accession>
<dbReference type="InterPro" id="IPR050416">
    <property type="entry name" value="FAD-linked_Oxidoreductase"/>
</dbReference>
<evidence type="ECO:0000256" key="2">
    <source>
        <dbReference type="ARBA" id="ARBA00005466"/>
    </source>
</evidence>
<dbReference type="AlphaFoldDB" id="A0A1A6AG42"/>
<dbReference type="VEuPathDB" id="FungiDB:I303_00851"/>
<comment type="cofactor">
    <cofactor evidence="1">
        <name>FAD</name>
        <dbReference type="ChEBI" id="CHEBI:57692"/>
    </cofactor>
</comment>
<protein>
    <recommendedName>
        <fullName evidence="6">FAD-binding PCMH-type domain-containing protein</fullName>
    </recommendedName>
</protein>
<dbReference type="GO" id="GO:0016491">
    <property type="term" value="F:oxidoreductase activity"/>
    <property type="evidence" value="ECO:0007669"/>
    <property type="project" value="UniProtKB-KW"/>
</dbReference>
<dbReference type="InterPro" id="IPR006094">
    <property type="entry name" value="Oxid_FAD_bind_N"/>
</dbReference>
<reference evidence="7" key="1">
    <citation type="submission" date="2013-07" db="EMBL/GenBank/DDBJ databases">
        <title>The Genome Sequence of Cryptococcus dejecticola CBS10117.</title>
        <authorList>
            <consortium name="The Broad Institute Genome Sequencing Platform"/>
            <person name="Cuomo C."/>
            <person name="Litvintseva A."/>
            <person name="Chen Y."/>
            <person name="Heitman J."/>
            <person name="Sun S."/>
            <person name="Springer D."/>
            <person name="Dromer F."/>
            <person name="Young S.K."/>
            <person name="Zeng Q."/>
            <person name="Gargeya S."/>
            <person name="Fitzgerald M."/>
            <person name="Abouelleil A."/>
            <person name="Alvarado L."/>
            <person name="Berlin A.M."/>
            <person name="Chapman S.B."/>
            <person name="Dewar J."/>
            <person name="Goldberg J."/>
            <person name="Griggs A."/>
            <person name="Gujja S."/>
            <person name="Hansen M."/>
            <person name="Howarth C."/>
            <person name="Imamovic A."/>
            <person name="Larimer J."/>
            <person name="McCowan C."/>
            <person name="Murphy C."/>
            <person name="Pearson M."/>
            <person name="Priest M."/>
            <person name="Roberts A."/>
            <person name="Saif S."/>
            <person name="Shea T."/>
            <person name="Sykes S."/>
            <person name="Wortman J."/>
            <person name="Nusbaum C."/>
            <person name="Birren B."/>
        </authorList>
    </citation>
    <scope>NUCLEOTIDE SEQUENCE [LARGE SCALE GENOMIC DNA]</scope>
    <source>
        <strain evidence="7">CBS 10117</strain>
    </source>
</reference>
<keyword evidence="4" id="KW-0274">FAD</keyword>
<evidence type="ECO:0000313" key="7">
    <source>
        <dbReference type="EMBL" id="OBR89029.1"/>
    </source>
</evidence>
<proteinExistence type="inferred from homology"/>
<feature type="domain" description="FAD-binding PCMH-type" evidence="6">
    <location>
        <begin position="37"/>
        <end position="209"/>
    </location>
</feature>
<dbReference type="InterPro" id="IPR036318">
    <property type="entry name" value="FAD-bd_PCMH-like_sf"/>
</dbReference>
<dbReference type="PANTHER" id="PTHR42973:SF39">
    <property type="entry name" value="FAD-BINDING PCMH-TYPE DOMAIN-CONTAINING PROTEIN"/>
    <property type="match status" value="1"/>
</dbReference>
<dbReference type="InterPro" id="IPR016169">
    <property type="entry name" value="FAD-bd_PCMH_sub2"/>
</dbReference>
<dbReference type="RefSeq" id="XP_018266871.2">
    <property type="nucleotide sequence ID" value="XM_018404217.2"/>
</dbReference>
<dbReference type="STRING" id="1296121.A0A1A6AG42"/>
<keyword evidence="3" id="KW-0285">Flavoprotein</keyword>
<name>A0A1A6AG42_9TREE</name>
<sequence>MLTDLPDFALLQSEFQGDLVLPSDEGYEKSLKRWASTAQKKAGLVAFVKVEEDIIAILRFVRKNSLDLAVKCGGHSVSGASSSEGGVVIDLSRYFKTVTVDEKARVAHVGGGATWRDVDLATFPHGLASVAGTVSHTGVGGLILGGGYGYLAGEHGLVIDNLVGARVISADGEMHNCSEEENQDLFWAIRGGGGNFGIVTSFSLTIHPQIPQVFIADLHFPGEKVEEFSVAVKQWLELSTKKEMLFVFLEDRGTGPVRHVPGPLSLSIE</sequence>
<dbReference type="EMBL" id="KI894027">
    <property type="protein sequence ID" value="OBR89029.1"/>
    <property type="molecule type" value="Genomic_DNA"/>
</dbReference>
<dbReference type="PANTHER" id="PTHR42973">
    <property type="entry name" value="BINDING OXIDOREDUCTASE, PUTATIVE (AFU_ORTHOLOGUE AFUA_1G17690)-RELATED"/>
    <property type="match status" value="1"/>
</dbReference>
<gene>
    <name evidence="7" type="ORF">I303_00851</name>
</gene>
<organism evidence="7">
    <name type="scientific">Kwoniella dejecticola CBS 10117</name>
    <dbReference type="NCBI Taxonomy" id="1296121"/>
    <lineage>
        <taxon>Eukaryota</taxon>
        <taxon>Fungi</taxon>
        <taxon>Dikarya</taxon>
        <taxon>Basidiomycota</taxon>
        <taxon>Agaricomycotina</taxon>
        <taxon>Tremellomycetes</taxon>
        <taxon>Tremellales</taxon>
        <taxon>Cryptococcaceae</taxon>
        <taxon>Kwoniella</taxon>
    </lineage>
</organism>